<evidence type="ECO:0000313" key="1">
    <source>
        <dbReference type="EMBL" id="KXB57524.1"/>
    </source>
</evidence>
<dbReference type="Gene3D" id="1.10.10.10">
    <property type="entry name" value="Winged helix-like DNA-binding domain superfamily/Winged helix DNA-binding domain"/>
    <property type="match status" value="1"/>
</dbReference>
<comment type="caution">
    <text evidence="1">The sequence shown here is derived from an EMBL/GenBank/DDBJ whole genome shotgun (WGS) entry which is preliminary data.</text>
</comment>
<dbReference type="SUPFAM" id="SSF88659">
    <property type="entry name" value="Sigma3 and sigma4 domains of RNA polymerase sigma factors"/>
    <property type="match status" value="1"/>
</dbReference>
<dbReference type="InterPro" id="IPR036388">
    <property type="entry name" value="WH-like_DNA-bd_sf"/>
</dbReference>
<reference evidence="1 2" key="1">
    <citation type="submission" date="2016-01" db="EMBL/GenBank/DDBJ databases">
        <authorList>
            <person name="Mitreva M."/>
            <person name="Pepin K.H."/>
            <person name="Mihindukulasuriya K.A."/>
            <person name="Fulton R."/>
            <person name="Fronick C."/>
            <person name="O'Laughlin M."/>
            <person name="Miner T."/>
            <person name="Herter B."/>
            <person name="Rosa B.A."/>
            <person name="Cordes M."/>
            <person name="Tomlinson C."/>
            <person name="Wollam A."/>
            <person name="Palsikar V.B."/>
            <person name="Mardis E.R."/>
            <person name="Wilson R.K."/>
        </authorList>
    </citation>
    <scope>NUCLEOTIDE SEQUENCE [LARGE SCALE GENOMIC DNA]</scope>
    <source>
        <strain evidence="1 2">KA00071</strain>
    </source>
</reference>
<dbReference type="Proteomes" id="UP000070467">
    <property type="component" value="Unassembled WGS sequence"/>
</dbReference>
<evidence type="ECO:0008006" key="3">
    <source>
        <dbReference type="Google" id="ProtNLM"/>
    </source>
</evidence>
<sequence>MKDRYIDFLLKNSYRLKKELLNQKNKETNLANFFPSDEKLHKLKQDIEITIKFYQNIEIVYKEVIILRYLKNMLIKEVANETNFSVSHIKTILKRQKEQLKKLLEEAKW</sequence>
<dbReference type="EMBL" id="LSDB01000044">
    <property type="protein sequence ID" value="KXB57524.1"/>
    <property type="molecule type" value="Genomic_DNA"/>
</dbReference>
<dbReference type="InterPro" id="IPR013324">
    <property type="entry name" value="RNA_pol_sigma_r3/r4-like"/>
</dbReference>
<evidence type="ECO:0000313" key="2">
    <source>
        <dbReference type="Proteomes" id="UP000070467"/>
    </source>
</evidence>
<keyword evidence="2" id="KW-1185">Reference proteome</keyword>
<proteinExistence type="predicted"/>
<organism evidence="1 2">
    <name type="scientific">Gemelliphila asaccharolytica</name>
    <dbReference type="NCBI Taxonomy" id="502393"/>
    <lineage>
        <taxon>Bacteria</taxon>
        <taxon>Bacillati</taxon>
        <taxon>Bacillota</taxon>
        <taxon>Bacilli</taxon>
        <taxon>Bacillales</taxon>
        <taxon>Gemellaceae</taxon>
        <taxon>Gemelliphila</taxon>
    </lineage>
</organism>
<name>A0ABR5TLE0_9BACL</name>
<protein>
    <recommendedName>
        <fullName evidence="3">RNA polymerase sigma-70 region 4 domain-containing protein</fullName>
    </recommendedName>
</protein>
<dbReference type="RefSeq" id="WP_066130375.1">
    <property type="nucleotide sequence ID" value="NZ_KQ959893.1"/>
</dbReference>
<gene>
    <name evidence="1" type="ORF">HMPREF1871_00860</name>
</gene>
<accession>A0ABR5TLE0</accession>